<comment type="caution">
    <text evidence="2">The sequence shown here is derived from an EMBL/GenBank/DDBJ whole genome shotgun (WGS) entry which is preliminary data.</text>
</comment>
<keyword evidence="1" id="KW-0732">Signal</keyword>
<evidence type="ECO:0000256" key="1">
    <source>
        <dbReference type="SAM" id="SignalP"/>
    </source>
</evidence>
<organism evidence="2 3">
    <name type="scientific">Microbispora maris</name>
    <dbReference type="NCBI Taxonomy" id="3144104"/>
    <lineage>
        <taxon>Bacteria</taxon>
        <taxon>Bacillati</taxon>
        <taxon>Actinomycetota</taxon>
        <taxon>Actinomycetes</taxon>
        <taxon>Streptosporangiales</taxon>
        <taxon>Streptosporangiaceae</taxon>
        <taxon>Microbispora</taxon>
    </lineage>
</organism>
<accession>A0ABV0ATI2</accession>
<dbReference type="Proteomes" id="UP001447516">
    <property type="component" value="Unassembled WGS sequence"/>
</dbReference>
<feature type="chain" id="PRO_5046907174" evidence="1">
    <location>
        <begin position="19"/>
        <end position="42"/>
    </location>
</feature>
<sequence length="42" mass="4247">MKSTAAARPLAAGMAAVAALVSRTPCSSLTSRLTTVRPKTDS</sequence>
<gene>
    <name evidence="2" type="ORF">AAH991_22355</name>
</gene>
<evidence type="ECO:0000313" key="3">
    <source>
        <dbReference type="Proteomes" id="UP001447516"/>
    </source>
</evidence>
<feature type="signal peptide" evidence="1">
    <location>
        <begin position="1"/>
        <end position="18"/>
    </location>
</feature>
<name>A0ABV0ATI2_9ACTN</name>
<dbReference type="EMBL" id="JBDJAW010000018">
    <property type="protein sequence ID" value="MEN3537873.1"/>
    <property type="molecule type" value="Genomic_DNA"/>
</dbReference>
<keyword evidence="3" id="KW-1185">Reference proteome</keyword>
<proteinExistence type="predicted"/>
<dbReference type="RefSeq" id="WP_346227824.1">
    <property type="nucleotide sequence ID" value="NZ_JBDJAW010000018.1"/>
</dbReference>
<reference evidence="2 3" key="1">
    <citation type="submission" date="2024-05" db="EMBL/GenBank/DDBJ databases">
        <title>Microbispora sp.ZYX-F-249.</title>
        <authorList>
            <person name="Xie H."/>
        </authorList>
    </citation>
    <scope>NUCLEOTIDE SEQUENCE [LARGE SCALE GENOMIC DNA]</scope>
    <source>
        <strain evidence="2 3">ZYX-F-249</strain>
    </source>
</reference>
<evidence type="ECO:0000313" key="2">
    <source>
        <dbReference type="EMBL" id="MEN3537873.1"/>
    </source>
</evidence>
<protein>
    <submittedName>
        <fullName evidence="2">Uncharacterized protein</fullName>
    </submittedName>
</protein>